<dbReference type="AlphaFoldDB" id="A0A7V7UCC5"/>
<proteinExistence type="inferred from homology"/>
<dbReference type="OrthoDB" id="9808814at2"/>
<dbReference type="PIRSF" id="PIRSF000126">
    <property type="entry name" value="11-beta-HSD1"/>
    <property type="match status" value="1"/>
</dbReference>
<evidence type="ECO:0000256" key="3">
    <source>
        <dbReference type="RuleBase" id="RU000363"/>
    </source>
</evidence>
<evidence type="ECO:0000313" key="4">
    <source>
        <dbReference type="EMBL" id="KAB1439550.1"/>
    </source>
</evidence>
<reference evidence="4 5" key="1">
    <citation type="submission" date="2019-09" db="EMBL/GenBank/DDBJ databases">
        <authorList>
            <person name="Valk L.C."/>
        </authorList>
    </citation>
    <scope>NUCLEOTIDE SEQUENCE [LARGE SCALE GENOMIC DNA]</scope>
    <source>
        <strain evidence="4">GalUA</strain>
    </source>
</reference>
<dbReference type="Pfam" id="PF00106">
    <property type="entry name" value="adh_short"/>
    <property type="match status" value="1"/>
</dbReference>
<organism evidence="4 5">
    <name type="scientific">Candidatus Galacturonatibacter soehngenii</name>
    <dbReference type="NCBI Taxonomy" id="2307010"/>
    <lineage>
        <taxon>Bacteria</taxon>
        <taxon>Bacillati</taxon>
        <taxon>Bacillota</taxon>
        <taxon>Clostridia</taxon>
        <taxon>Lachnospirales</taxon>
        <taxon>Lachnospiraceae</taxon>
        <taxon>Candidatus Galacturonatibacter</taxon>
    </lineage>
</organism>
<dbReference type="CDD" id="cd05233">
    <property type="entry name" value="SDR_c"/>
    <property type="match status" value="1"/>
</dbReference>
<evidence type="ECO:0000313" key="5">
    <source>
        <dbReference type="Proteomes" id="UP000461768"/>
    </source>
</evidence>
<gene>
    <name evidence="4" type="ORF">F7O84_03925</name>
</gene>
<sequence>MNVAIITGASSGIGEEFVRQVARQTKIDEIWMIARRRQKLEQIGKTVKKSVKVIAMDLQIKDNIKQLEDMLKKEKPSIGLLVNCAGYGIRKEFSKGSLEEELGMIEVNCISLTALTYLCLPYMQKGGRIIQVASAASFLPQAGFAVYSASKSYVLNFSRALNKELKKSEIYVTAVCPGPVDTDFFLISDKGSKMPSYKKYFMARTDQVVRKAIADSNRKKSISIYGVSIWLLRFLTRFI</sequence>
<evidence type="ECO:0000256" key="2">
    <source>
        <dbReference type="ARBA" id="ARBA00023002"/>
    </source>
</evidence>
<dbReference type="Gene3D" id="3.40.50.720">
    <property type="entry name" value="NAD(P)-binding Rossmann-like Domain"/>
    <property type="match status" value="1"/>
</dbReference>
<dbReference type="PRINTS" id="PR00080">
    <property type="entry name" value="SDRFAMILY"/>
</dbReference>
<name>A0A7V7UCC5_9FIRM</name>
<dbReference type="SUPFAM" id="SSF51735">
    <property type="entry name" value="NAD(P)-binding Rossmann-fold domains"/>
    <property type="match status" value="1"/>
</dbReference>
<keyword evidence="5" id="KW-1185">Reference proteome</keyword>
<comment type="caution">
    <text evidence="4">The sequence shown here is derived from an EMBL/GenBank/DDBJ whole genome shotgun (WGS) entry which is preliminary data.</text>
</comment>
<protein>
    <submittedName>
        <fullName evidence="4">SDR family NAD(P)-dependent oxidoreductase</fullName>
    </submittedName>
</protein>
<keyword evidence="2" id="KW-0560">Oxidoreductase</keyword>
<accession>A0A7V7UCC5</accession>
<dbReference type="GO" id="GO:0016491">
    <property type="term" value="F:oxidoreductase activity"/>
    <property type="evidence" value="ECO:0007669"/>
    <property type="project" value="UniProtKB-KW"/>
</dbReference>
<dbReference type="PANTHER" id="PTHR43086">
    <property type="entry name" value="VERY-LONG-CHAIN 3-OXOOACYL-COA REDUCTASE"/>
    <property type="match status" value="1"/>
</dbReference>
<dbReference type="Proteomes" id="UP000461768">
    <property type="component" value="Unassembled WGS sequence"/>
</dbReference>
<dbReference type="PRINTS" id="PR00081">
    <property type="entry name" value="GDHRDH"/>
</dbReference>
<dbReference type="PANTHER" id="PTHR43086:SF3">
    <property type="entry name" value="NADP-DEPENDENT 3-HYDROXY ACID DEHYDROGENASE YDFG"/>
    <property type="match status" value="1"/>
</dbReference>
<comment type="similarity">
    <text evidence="1 3">Belongs to the short-chain dehydrogenases/reductases (SDR) family.</text>
</comment>
<dbReference type="InterPro" id="IPR036291">
    <property type="entry name" value="NAD(P)-bd_dom_sf"/>
</dbReference>
<evidence type="ECO:0000256" key="1">
    <source>
        <dbReference type="ARBA" id="ARBA00006484"/>
    </source>
</evidence>
<dbReference type="InterPro" id="IPR002347">
    <property type="entry name" value="SDR_fam"/>
</dbReference>
<dbReference type="RefSeq" id="WP_151142159.1">
    <property type="nucleotide sequence ID" value="NZ_WAGX01000004.1"/>
</dbReference>
<reference evidence="4 5" key="2">
    <citation type="submission" date="2020-02" db="EMBL/GenBank/DDBJ databases">
        <title>Candidatus Galacturonibacter soehngenii shows hetero-acetogenic catabolism of galacturonic acid but lacks a canonical carbon monoxide dehydrogenase/acetyl-CoA synthase complex.</title>
        <authorList>
            <person name="Diender M."/>
            <person name="Stouten G.R."/>
            <person name="Petersen J.F."/>
            <person name="Nielsen P.H."/>
            <person name="Dueholm M.S."/>
            <person name="Pronk J.T."/>
            <person name="Van Loosdrecht M.C.M."/>
        </authorList>
    </citation>
    <scope>NUCLEOTIDE SEQUENCE [LARGE SCALE GENOMIC DNA]</scope>
    <source>
        <strain evidence="4">GalUA</strain>
    </source>
</reference>
<dbReference type="EMBL" id="WAGX01000004">
    <property type="protein sequence ID" value="KAB1439550.1"/>
    <property type="molecule type" value="Genomic_DNA"/>
</dbReference>